<proteinExistence type="predicted"/>
<reference evidence="1" key="2">
    <citation type="journal article" date="2015" name="Fish Shellfish Immunol.">
        <title>Early steps in the European eel (Anguilla anguilla)-Vibrio vulnificus interaction in the gills: Role of the RtxA13 toxin.</title>
        <authorList>
            <person name="Callol A."/>
            <person name="Pajuelo D."/>
            <person name="Ebbesson L."/>
            <person name="Teles M."/>
            <person name="MacKenzie S."/>
            <person name="Amaro C."/>
        </authorList>
    </citation>
    <scope>NUCLEOTIDE SEQUENCE</scope>
</reference>
<sequence length="44" mass="5059">MRPVLSKDEKNTHKGYSAQSNVTFFQSNYVREFVTSSTLANVFE</sequence>
<accession>A0A0E9PRE5</accession>
<dbReference type="EMBL" id="GBXM01101381">
    <property type="protein sequence ID" value="JAH07196.1"/>
    <property type="molecule type" value="Transcribed_RNA"/>
</dbReference>
<reference evidence="1" key="1">
    <citation type="submission" date="2014-11" db="EMBL/GenBank/DDBJ databases">
        <authorList>
            <person name="Amaro Gonzalez C."/>
        </authorList>
    </citation>
    <scope>NUCLEOTIDE SEQUENCE</scope>
</reference>
<protein>
    <submittedName>
        <fullName evidence="1">Uncharacterized protein</fullName>
    </submittedName>
</protein>
<evidence type="ECO:0000313" key="1">
    <source>
        <dbReference type="EMBL" id="JAH07196.1"/>
    </source>
</evidence>
<name>A0A0E9PRE5_ANGAN</name>
<dbReference type="AlphaFoldDB" id="A0A0E9PRE5"/>
<organism evidence="1">
    <name type="scientific">Anguilla anguilla</name>
    <name type="common">European freshwater eel</name>
    <name type="synonym">Muraena anguilla</name>
    <dbReference type="NCBI Taxonomy" id="7936"/>
    <lineage>
        <taxon>Eukaryota</taxon>
        <taxon>Metazoa</taxon>
        <taxon>Chordata</taxon>
        <taxon>Craniata</taxon>
        <taxon>Vertebrata</taxon>
        <taxon>Euteleostomi</taxon>
        <taxon>Actinopterygii</taxon>
        <taxon>Neopterygii</taxon>
        <taxon>Teleostei</taxon>
        <taxon>Anguilliformes</taxon>
        <taxon>Anguillidae</taxon>
        <taxon>Anguilla</taxon>
    </lineage>
</organism>